<keyword evidence="3" id="KW-0328">Glycosyltransferase</keyword>
<dbReference type="InterPro" id="IPR035595">
    <property type="entry name" value="UDP_glycos_trans_CS"/>
</dbReference>
<sequence>MSNSGTHPHILVFPFPAQGHMIPLLDLSSQLCTSDLTITILITPQNLPILNPLLSKHPTIQTLILPFPAHPSIPNAIENLKDLPFHLFPQMIHNMKQLYSPILQWFQAHPSPPTAILSDFFLGWTHHLASELRIPRIIFSPSGALAVSLAHFLWRDLPKREDPNNPNFPISFPKVPNSPVFPWCHLSFLFRGYMEGNTYLQFVRDDWLANIASWGLVVNSFSELEGVYLDHLKKDMGHDRVWAVGPLSPLEATERGGSSSIPTHELMNWLDNCGDHSVVYICFGSQAILSNKQMEELAAGLEASDARFIWCVKEVKGENGCAEFGMVPTGFTDRVVGKGLVIRGWVPQVEILRHKSLGVFLTHCGWNSVLEGLVAGVPMIAWPMGADQFINARLLVEEMGVAVKVCEGEDSIPNSEDVARVVVESLGENWPIRVRAKELSVAALGAIKEARPLSPAVQVTRTVAVPVQEEQQGATIAADIVAPTQTVVAPTVAAPVSLRRSSRDRRSAMSSDYEVYLNEATFYILSRVLF</sequence>
<name>A0A834YDU8_TETSI</name>
<dbReference type="EMBL" id="JABCRI010000023">
    <property type="protein sequence ID" value="KAF8378530.1"/>
    <property type="molecule type" value="Genomic_DNA"/>
</dbReference>
<evidence type="ECO:0000256" key="4">
    <source>
        <dbReference type="RuleBase" id="RU362057"/>
    </source>
</evidence>
<evidence type="ECO:0000313" key="5">
    <source>
        <dbReference type="EMBL" id="KAF8378530.1"/>
    </source>
</evidence>
<dbReference type="InterPro" id="IPR002213">
    <property type="entry name" value="UDP_glucos_trans"/>
</dbReference>
<dbReference type="AlphaFoldDB" id="A0A834YDU8"/>
<dbReference type="FunFam" id="3.40.50.2000:FF:000143">
    <property type="entry name" value="UDP-glycosyltransferase 89B1"/>
    <property type="match status" value="1"/>
</dbReference>
<proteinExistence type="inferred from homology"/>
<dbReference type="OrthoDB" id="5835829at2759"/>
<dbReference type="PANTHER" id="PTHR48047:SF8">
    <property type="entry name" value="FLAVONOL 3-O-GLUCOSYLTRANSFERASE UGT89B1"/>
    <property type="match status" value="1"/>
</dbReference>
<protein>
    <recommendedName>
        <fullName evidence="4">Glycosyltransferase</fullName>
        <ecNumber evidence="4">2.4.1.-</ecNumber>
    </recommendedName>
</protein>
<dbReference type="PANTHER" id="PTHR48047">
    <property type="entry name" value="GLYCOSYLTRANSFERASE"/>
    <property type="match status" value="1"/>
</dbReference>
<dbReference type="FunFam" id="3.40.50.2000:FF:000064">
    <property type="entry name" value="Glycosyltransferase"/>
    <property type="match status" value="1"/>
</dbReference>
<keyword evidence="6" id="KW-1185">Reference proteome</keyword>
<accession>A0A834YDU8</accession>
<dbReference type="Proteomes" id="UP000655225">
    <property type="component" value="Unassembled WGS sequence"/>
</dbReference>
<dbReference type="Gene3D" id="3.40.50.2000">
    <property type="entry name" value="Glycogen Phosphorylase B"/>
    <property type="match status" value="2"/>
</dbReference>
<dbReference type="EC" id="2.4.1.-" evidence="4"/>
<dbReference type="Pfam" id="PF00201">
    <property type="entry name" value="UDPGT"/>
    <property type="match status" value="1"/>
</dbReference>
<keyword evidence="2 3" id="KW-0808">Transferase</keyword>
<organism evidence="5 6">
    <name type="scientific">Tetracentron sinense</name>
    <name type="common">Spur-leaf</name>
    <dbReference type="NCBI Taxonomy" id="13715"/>
    <lineage>
        <taxon>Eukaryota</taxon>
        <taxon>Viridiplantae</taxon>
        <taxon>Streptophyta</taxon>
        <taxon>Embryophyta</taxon>
        <taxon>Tracheophyta</taxon>
        <taxon>Spermatophyta</taxon>
        <taxon>Magnoliopsida</taxon>
        <taxon>Trochodendrales</taxon>
        <taxon>Trochodendraceae</taxon>
        <taxon>Tetracentron</taxon>
    </lineage>
</organism>
<evidence type="ECO:0000256" key="3">
    <source>
        <dbReference type="RuleBase" id="RU003718"/>
    </source>
</evidence>
<dbReference type="SUPFAM" id="SSF53756">
    <property type="entry name" value="UDP-Glycosyltransferase/glycogen phosphorylase"/>
    <property type="match status" value="1"/>
</dbReference>
<dbReference type="PROSITE" id="PS00375">
    <property type="entry name" value="UDPGT"/>
    <property type="match status" value="1"/>
</dbReference>
<evidence type="ECO:0000256" key="2">
    <source>
        <dbReference type="ARBA" id="ARBA00022679"/>
    </source>
</evidence>
<dbReference type="CDD" id="cd03784">
    <property type="entry name" value="GT1_Gtf-like"/>
    <property type="match status" value="1"/>
</dbReference>
<comment type="similarity">
    <text evidence="1 3">Belongs to the UDP-glycosyltransferase family.</text>
</comment>
<gene>
    <name evidence="5" type="ORF">HHK36_029873</name>
</gene>
<dbReference type="GO" id="GO:0035251">
    <property type="term" value="F:UDP-glucosyltransferase activity"/>
    <property type="evidence" value="ECO:0007669"/>
    <property type="project" value="TreeGrafter"/>
</dbReference>
<evidence type="ECO:0000313" key="6">
    <source>
        <dbReference type="Proteomes" id="UP000655225"/>
    </source>
</evidence>
<dbReference type="OMA" id="FLWNLEA"/>
<evidence type="ECO:0000256" key="1">
    <source>
        <dbReference type="ARBA" id="ARBA00009995"/>
    </source>
</evidence>
<reference evidence="5 6" key="1">
    <citation type="submission" date="2020-04" db="EMBL/GenBank/DDBJ databases">
        <title>Plant Genome Project.</title>
        <authorList>
            <person name="Zhang R.-G."/>
        </authorList>
    </citation>
    <scope>NUCLEOTIDE SEQUENCE [LARGE SCALE GENOMIC DNA]</scope>
    <source>
        <strain evidence="5">YNK0</strain>
        <tissue evidence="5">Leaf</tissue>
    </source>
</reference>
<comment type="caution">
    <text evidence="5">The sequence shown here is derived from an EMBL/GenBank/DDBJ whole genome shotgun (WGS) entry which is preliminary data.</text>
</comment>